<reference evidence="2 3" key="1">
    <citation type="journal article" date="2018" name="Mol. Plant">
        <title>The genome of Artemisia annua provides insight into the evolution of Asteraceae family and artemisinin biosynthesis.</title>
        <authorList>
            <person name="Shen Q."/>
            <person name="Zhang L."/>
            <person name="Liao Z."/>
            <person name="Wang S."/>
            <person name="Yan T."/>
            <person name="Shi P."/>
            <person name="Liu M."/>
            <person name="Fu X."/>
            <person name="Pan Q."/>
            <person name="Wang Y."/>
            <person name="Lv Z."/>
            <person name="Lu X."/>
            <person name="Zhang F."/>
            <person name="Jiang W."/>
            <person name="Ma Y."/>
            <person name="Chen M."/>
            <person name="Hao X."/>
            <person name="Li L."/>
            <person name="Tang Y."/>
            <person name="Lv G."/>
            <person name="Zhou Y."/>
            <person name="Sun X."/>
            <person name="Brodelius P.E."/>
            <person name="Rose J.K.C."/>
            <person name="Tang K."/>
        </authorList>
    </citation>
    <scope>NUCLEOTIDE SEQUENCE [LARGE SCALE GENOMIC DNA]</scope>
    <source>
        <strain evidence="3">cv. Huhao1</strain>
        <tissue evidence="2">Leaf</tissue>
    </source>
</reference>
<dbReference type="SUPFAM" id="SSF54928">
    <property type="entry name" value="RNA-binding domain, RBD"/>
    <property type="match status" value="1"/>
</dbReference>
<keyword evidence="3" id="KW-1185">Reference proteome</keyword>
<organism evidence="2 3">
    <name type="scientific">Artemisia annua</name>
    <name type="common">Sweet wormwood</name>
    <dbReference type="NCBI Taxonomy" id="35608"/>
    <lineage>
        <taxon>Eukaryota</taxon>
        <taxon>Viridiplantae</taxon>
        <taxon>Streptophyta</taxon>
        <taxon>Embryophyta</taxon>
        <taxon>Tracheophyta</taxon>
        <taxon>Spermatophyta</taxon>
        <taxon>Magnoliopsida</taxon>
        <taxon>eudicotyledons</taxon>
        <taxon>Gunneridae</taxon>
        <taxon>Pentapetalae</taxon>
        <taxon>asterids</taxon>
        <taxon>campanulids</taxon>
        <taxon>Asterales</taxon>
        <taxon>Asteraceae</taxon>
        <taxon>Asteroideae</taxon>
        <taxon>Anthemideae</taxon>
        <taxon>Artemisiinae</taxon>
        <taxon>Artemisia</taxon>
    </lineage>
</organism>
<feature type="compositionally biased region" description="Basic and acidic residues" evidence="1">
    <location>
        <begin position="366"/>
        <end position="381"/>
    </location>
</feature>
<feature type="region of interest" description="Disordered" evidence="1">
    <location>
        <begin position="270"/>
        <end position="468"/>
    </location>
</feature>
<dbReference type="GO" id="GO:0003676">
    <property type="term" value="F:nucleic acid binding"/>
    <property type="evidence" value="ECO:0007669"/>
    <property type="project" value="InterPro"/>
</dbReference>
<feature type="compositionally biased region" description="Polar residues" evidence="1">
    <location>
        <begin position="273"/>
        <end position="285"/>
    </location>
</feature>
<gene>
    <name evidence="2" type="ORF">CTI12_AA387830</name>
</gene>
<feature type="compositionally biased region" description="Polar residues" evidence="1">
    <location>
        <begin position="345"/>
        <end position="364"/>
    </location>
</feature>
<evidence type="ECO:0000313" key="2">
    <source>
        <dbReference type="EMBL" id="PWA48698.1"/>
    </source>
</evidence>
<dbReference type="PANTHER" id="PTHR34427:SF5">
    <property type="entry name" value="DUF4283 DOMAIN-CONTAINING PROTEIN"/>
    <property type="match status" value="1"/>
</dbReference>
<name>A0A2U1LI95_ARTAN</name>
<feature type="region of interest" description="Disordered" evidence="1">
    <location>
        <begin position="486"/>
        <end position="516"/>
    </location>
</feature>
<evidence type="ECO:0000256" key="1">
    <source>
        <dbReference type="SAM" id="MobiDB-lite"/>
    </source>
</evidence>
<dbReference type="EMBL" id="PKPP01009252">
    <property type="protein sequence ID" value="PWA48698.1"/>
    <property type="molecule type" value="Genomic_DNA"/>
</dbReference>
<evidence type="ECO:0000313" key="3">
    <source>
        <dbReference type="Proteomes" id="UP000245207"/>
    </source>
</evidence>
<feature type="compositionally biased region" description="Acidic residues" evidence="1">
    <location>
        <begin position="288"/>
        <end position="301"/>
    </location>
</feature>
<proteinExistence type="predicted"/>
<dbReference type="InterPro" id="IPR035979">
    <property type="entry name" value="RBD_domain_sf"/>
</dbReference>
<dbReference type="Proteomes" id="UP000245207">
    <property type="component" value="Unassembled WGS sequence"/>
</dbReference>
<comment type="caution">
    <text evidence="2">The sequence shown here is derived from an EMBL/GenBank/DDBJ whole genome shotgun (WGS) entry which is preliminary data.</text>
</comment>
<protein>
    <submittedName>
        <fullName evidence="2">Uncharacterized protein</fullName>
    </submittedName>
</protein>
<feature type="compositionally biased region" description="Polar residues" evidence="1">
    <location>
        <begin position="402"/>
        <end position="413"/>
    </location>
</feature>
<feature type="compositionally biased region" description="Low complexity" evidence="1">
    <location>
        <begin position="417"/>
        <end position="430"/>
    </location>
</feature>
<accession>A0A2U1LI95</accession>
<feature type="compositionally biased region" description="Polar residues" evidence="1">
    <location>
        <begin position="385"/>
        <end position="396"/>
    </location>
</feature>
<dbReference type="PANTHER" id="PTHR34427">
    <property type="entry name" value="DUF4283 DOMAIN PROTEIN"/>
    <property type="match status" value="1"/>
</dbReference>
<dbReference type="AlphaFoldDB" id="A0A2U1LI95"/>
<feature type="compositionally biased region" description="Polar residues" evidence="1">
    <location>
        <begin position="431"/>
        <end position="445"/>
    </location>
</feature>
<sequence>MKEVFARYGYADDVFIPMKRNSSGKRFGFCRFLGIKDQLAFEKVLNNICFGSQKLICYIAKFQRQPTATQSYRKLNETKTQLPNPYRKPSATPINPPLSSVICELKSFEGAAITHNILLDQGFTDFSIKYLGGLHLLILFQDSTTTSNALNNPILLTHFKSLKPWNNNTRITVRITWLTIYGLPPQLWGTESFSAIAELWGKILIPDECCHMQFNRSFGKVCILTERVDFIMESLKIPIGNELFPIRVQESDGDIDSLFNGYFFLSPSDDSHTSSTEPNNKTQTWFDDGADSSEDNSDDDHGDGNNGHETGGGFIPEKFSNGIPFMESTGGDRNMAKATVDCSEEGSSSPIGCEVNDNNVSPMSDTPREKTPAKVAEKDNYATHVKSNTKQESLETPISKKTCGSTPTDSSPNCVKPTSPLNSSNNPQSSIRPQPTKPTITTSLIKYSRRGKSVPPAPSSLIHHHRKRTKRFASLRLIDSINGINSSVINGRDNKNKSKTTSQTTHQTARSSSDMAGVTDSLSLIRRCNIRILSKPCSSATSGSNEVDCIVHLGNEIGFDMRDKDIAVADVLTQGEFKGNL</sequence>
<feature type="compositionally biased region" description="Low complexity" evidence="1">
    <location>
        <begin position="499"/>
        <end position="513"/>
    </location>
</feature>